<reference evidence="5" key="1">
    <citation type="submission" date="2022-03" db="EMBL/GenBank/DDBJ databases">
        <authorList>
            <person name="Woo C.Y."/>
        </authorList>
    </citation>
    <scope>NUCLEOTIDE SEQUENCE</scope>
    <source>
        <strain evidence="5">CYS-02</strain>
    </source>
</reference>
<dbReference type="GO" id="GO:0009306">
    <property type="term" value="P:protein secretion"/>
    <property type="evidence" value="ECO:0007669"/>
    <property type="project" value="InterPro"/>
</dbReference>
<name>A0A9X1W0M6_9BURK</name>
<gene>
    <name evidence="5" type="ORF">MMF98_11920</name>
</gene>
<dbReference type="InterPro" id="IPR050810">
    <property type="entry name" value="Bact_Secretion_Sys_Channel"/>
</dbReference>
<feature type="chain" id="PRO_5040820217" evidence="2">
    <location>
        <begin position="25"/>
        <end position="449"/>
    </location>
</feature>
<comment type="similarity">
    <text evidence="1">Belongs to the bacterial secretin family.</text>
</comment>
<evidence type="ECO:0000259" key="4">
    <source>
        <dbReference type="Pfam" id="PF13629"/>
    </source>
</evidence>
<dbReference type="AlphaFoldDB" id="A0A9X1W0M6"/>
<evidence type="ECO:0000259" key="3">
    <source>
        <dbReference type="Pfam" id="PF00263"/>
    </source>
</evidence>
<comment type="caution">
    <text evidence="5">The sequence shown here is derived from an EMBL/GenBank/DDBJ whole genome shotgun (WGS) entry which is preliminary data.</text>
</comment>
<feature type="signal peptide" evidence="2">
    <location>
        <begin position="1"/>
        <end position="24"/>
    </location>
</feature>
<accession>A0A9X1W0M6</accession>
<evidence type="ECO:0000256" key="2">
    <source>
        <dbReference type="SAM" id="SignalP"/>
    </source>
</evidence>
<dbReference type="InterPro" id="IPR001775">
    <property type="entry name" value="GspD/PilQ"/>
</dbReference>
<dbReference type="InterPro" id="IPR032789">
    <property type="entry name" value="T2SS-T3SS_pil_N"/>
</dbReference>
<evidence type="ECO:0000256" key="1">
    <source>
        <dbReference type="RuleBase" id="RU004003"/>
    </source>
</evidence>
<dbReference type="InterPro" id="IPR004846">
    <property type="entry name" value="T2SS/T3SS_dom"/>
</dbReference>
<keyword evidence="6" id="KW-1185">Reference proteome</keyword>
<protein>
    <submittedName>
        <fullName evidence="5">Type II and III secretion system protein family protein</fullName>
    </submittedName>
</protein>
<keyword evidence="2" id="KW-0732">Signal</keyword>
<evidence type="ECO:0000313" key="5">
    <source>
        <dbReference type="EMBL" id="MCJ0763913.1"/>
    </source>
</evidence>
<sequence>MNSKLLHVWPFLVLLGTAVPPAAAAEAHQLALTVGAQQELVWEKGLDRLAIGDPAVADTVIMKAGKSAGDARVLVVGKAPGRTTLMIWPKGQKTAISYDVQVSGAASASLLGADAKSRVDAYGKTVVIDGVLPDMASHNRIAGVANEAAGKPVLVDRSTVAVKSNTVQVDVKVVEFSKSVLKEAGFNIFTNRNGFGFGAFAPGGLKSMTGGGSLDPIAFTGASPLTQAFNLVLSSSRSGIVTNLGILEGNGLARVLAEPTLVALSGQSASFLAGGEIPVPVPQAFGTVSIQYKPFGIGLMLTPTVLSNDRIALKVAPEASDLDFSNAVTLNGVSVPAITTRRADTMVELGDGESFVIGGLVSRTTVSDLDKIPMLGDIPVLGAFFKRQHYQQNERELVIVVTPHLVKPIAKATDLQPLLPGRSEQREGAVWQSYLAGAASRDALPGFSD</sequence>
<dbReference type="Proteomes" id="UP001139447">
    <property type="component" value="Unassembled WGS sequence"/>
</dbReference>
<dbReference type="Pfam" id="PF00263">
    <property type="entry name" value="Secretin"/>
    <property type="match status" value="1"/>
</dbReference>
<dbReference type="PANTHER" id="PTHR30332:SF17">
    <property type="entry name" value="TYPE IV PILIATION SYSTEM PROTEIN DR_0774-RELATED"/>
    <property type="match status" value="1"/>
</dbReference>
<dbReference type="Pfam" id="PF13629">
    <property type="entry name" value="T2SS-T3SS_pil_N"/>
    <property type="match status" value="1"/>
</dbReference>
<dbReference type="PANTHER" id="PTHR30332">
    <property type="entry name" value="PROBABLE GENERAL SECRETION PATHWAY PROTEIN D"/>
    <property type="match status" value="1"/>
</dbReference>
<dbReference type="GO" id="GO:0015627">
    <property type="term" value="C:type II protein secretion system complex"/>
    <property type="evidence" value="ECO:0007669"/>
    <property type="project" value="TreeGrafter"/>
</dbReference>
<feature type="domain" description="Type II/III secretion system secretin-like" evidence="3">
    <location>
        <begin position="247"/>
        <end position="407"/>
    </location>
</feature>
<dbReference type="RefSeq" id="WP_243306488.1">
    <property type="nucleotide sequence ID" value="NZ_JALGBI010000001.1"/>
</dbReference>
<feature type="domain" description="Pilus formation protein N-terminal" evidence="4">
    <location>
        <begin position="27"/>
        <end position="103"/>
    </location>
</feature>
<dbReference type="EMBL" id="JALGBI010000001">
    <property type="protein sequence ID" value="MCJ0763913.1"/>
    <property type="molecule type" value="Genomic_DNA"/>
</dbReference>
<proteinExistence type="inferred from homology"/>
<organism evidence="5 6">
    <name type="scientific">Variovorax terrae</name>
    <dbReference type="NCBI Taxonomy" id="2923278"/>
    <lineage>
        <taxon>Bacteria</taxon>
        <taxon>Pseudomonadati</taxon>
        <taxon>Pseudomonadota</taxon>
        <taxon>Betaproteobacteria</taxon>
        <taxon>Burkholderiales</taxon>
        <taxon>Comamonadaceae</taxon>
        <taxon>Variovorax</taxon>
    </lineage>
</organism>
<evidence type="ECO:0000313" key="6">
    <source>
        <dbReference type="Proteomes" id="UP001139447"/>
    </source>
</evidence>
<dbReference type="PRINTS" id="PR00811">
    <property type="entry name" value="BCTERIALGSPD"/>
</dbReference>